<organism evidence="2 3">
    <name type="scientific">Terrimonas ginsenosidimutans</name>
    <dbReference type="NCBI Taxonomy" id="2908004"/>
    <lineage>
        <taxon>Bacteria</taxon>
        <taxon>Pseudomonadati</taxon>
        <taxon>Bacteroidota</taxon>
        <taxon>Chitinophagia</taxon>
        <taxon>Chitinophagales</taxon>
        <taxon>Chitinophagaceae</taxon>
        <taxon>Terrimonas</taxon>
    </lineage>
</organism>
<evidence type="ECO:0000313" key="3">
    <source>
        <dbReference type="Proteomes" id="UP001165367"/>
    </source>
</evidence>
<name>A0ABS9KXJ1_9BACT</name>
<sequence>MKKNTLLKAVAVVMTVIGSRGVTNAQVDPHFSQYFIQPMFLNPALTGAIEGDYRVSAVWRSQYGGTLSTQGISAEAPTNKNLNVGINLMHQSSSDGAYNYTTGYANFAYTGVRFGHHQVVMAVQAGLINRRFNVSKLQFGDQWVAGLGFDPNSITSENFYKPSVSSFDAGAGIAYYNGNPDNKIKLFGGFSTFHLTRPTDPFISGGEKTKLPIRYSAHAGARIYISDMFDLVPNLLYMRQGNAQEKMVGAYAQFYGGANTDIMFGANLRVDDALAPFVGFYHKGFTFGMSYDVNASAKTQNFISRNSLEVSFSYVGWGGSSEIKTKPFYCPRF</sequence>
<dbReference type="NCBIfam" id="TIGR03519">
    <property type="entry name" value="T9SS_PorP_fam"/>
    <property type="match status" value="1"/>
</dbReference>
<protein>
    <submittedName>
        <fullName evidence="2">PorP/SprF family type IX secretion system membrane protein</fullName>
    </submittedName>
</protein>
<dbReference type="InterPro" id="IPR019861">
    <property type="entry name" value="PorP/SprF_Bacteroidetes"/>
</dbReference>
<dbReference type="EMBL" id="JAKLTR010000017">
    <property type="protein sequence ID" value="MCG2617059.1"/>
    <property type="molecule type" value="Genomic_DNA"/>
</dbReference>
<feature type="chain" id="PRO_5046190817" evidence="1">
    <location>
        <begin position="26"/>
        <end position="333"/>
    </location>
</feature>
<gene>
    <name evidence="2" type="ORF">LZZ85_22375</name>
</gene>
<dbReference type="RefSeq" id="WP_237875596.1">
    <property type="nucleotide sequence ID" value="NZ_JAKLTR010000017.1"/>
</dbReference>
<reference evidence="2" key="1">
    <citation type="submission" date="2022-01" db="EMBL/GenBank/DDBJ databases">
        <authorList>
            <person name="Jo J.-H."/>
            <person name="Im W.-T."/>
        </authorList>
    </citation>
    <scope>NUCLEOTIDE SEQUENCE</scope>
    <source>
        <strain evidence="2">NA20</strain>
    </source>
</reference>
<evidence type="ECO:0000256" key="1">
    <source>
        <dbReference type="SAM" id="SignalP"/>
    </source>
</evidence>
<dbReference type="Proteomes" id="UP001165367">
    <property type="component" value="Unassembled WGS sequence"/>
</dbReference>
<evidence type="ECO:0000313" key="2">
    <source>
        <dbReference type="EMBL" id="MCG2617059.1"/>
    </source>
</evidence>
<comment type="caution">
    <text evidence="2">The sequence shown here is derived from an EMBL/GenBank/DDBJ whole genome shotgun (WGS) entry which is preliminary data.</text>
</comment>
<proteinExistence type="predicted"/>
<accession>A0ABS9KXJ1</accession>
<dbReference type="Pfam" id="PF11751">
    <property type="entry name" value="PorP_SprF"/>
    <property type="match status" value="1"/>
</dbReference>
<keyword evidence="3" id="KW-1185">Reference proteome</keyword>
<feature type="signal peptide" evidence="1">
    <location>
        <begin position="1"/>
        <end position="25"/>
    </location>
</feature>
<keyword evidence="1" id="KW-0732">Signal</keyword>